<name>A0A2W5DLX3_9BURK</name>
<dbReference type="Pfam" id="PF00892">
    <property type="entry name" value="EamA"/>
    <property type="match status" value="2"/>
</dbReference>
<evidence type="ECO:0000259" key="7">
    <source>
        <dbReference type="Pfam" id="PF00892"/>
    </source>
</evidence>
<feature type="transmembrane region" description="Helical" evidence="6">
    <location>
        <begin position="125"/>
        <end position="145"/>
    </location>
</feature>
<organism evidence="8 9">
    <name type="scientific">Roseateles depolymerans</name>
    <dbReference type="NCBI Taxonomy" id="76731"/>
    <lineage>
        <taxon>Bacteria</taxon>
        <taxon>Pseudomonadati</taxon>
        <taxon>Pseudomonadota</taxon>
        <taxon>Betaproteobacteria</taxon>
        <taxon>Burkholderiales</taxon>
        <taxon>Sphaerotilaceae</taxon>
        <taxon>Roseateles</taxon>
    </lineage>
</organism>
<dbReference type="InterPro" id="IPR037185">
    <property type="entry name" value="EmrE-like"/>
</dbReference>
<dbReference type="GO" id="GO:0005886">
    <property type="term" value="C:plasma membrane"/>
    <property type="evidence" value="ECO:0007669"/>
    <property type="project" value="UniProtKB-SubCell"/>
</dbReference>
<feature type="transmembrane region" description="Helical" evidence="6">
    <location>
        <begin position="31"/>
        <end position="54"/>
    </location>
</feature>
<feature type="transmembrane region" description="Helical" evidence="6">
    <location>
        <begin position="183"/>
        <end position="203"/>
    </location>
</feature>
<evidence type="ECO:0000256" key="2">
    <source>
        <dbReference type="ARBA" id="ARBA00022475"/>
    </source>
</evidence>
<evidence type="ECO:0000313" key="8">
    <source>
        <dbReference type="EMBL" id="PZP29440.1"/>
    </source>
</evidence>
<feature type="transmembrane region" description="Helical" evidence="6">
    <location>
        <begin position="270"/>
        <end position="288"/>
    </location>
</feature>
<feature type="domain" description="EamA" evidence="7">
    <location>
        <begin position="152"/>
        <end position="287"/>
    </location>
</feature>
<dbReference type="EMBL" id="QFOD01000018">
    <property type="protein sequence ID" value="PZP29440.1"/>
    <property type="molecule type" value="Genomic_DNA"/>
</dbReference>
<evidence type="ECO:0000313" key="9">
    <source>
        <dbReference type="Proteomes" id="UP000249633"/>
    </source>
</evidence>
<evidence type="ECO:0000256" key="6">
    <source>
        <dbReference type="SAM" id="Phobius"/>
    </source>
</evidence>
<sequence length="295" mass="31001">MNPVPLRAYALLAASTSLIGSYVGLSKLLVAAFPVFLLAGLRFAMAAVLMAGWLKKPADEPPLDGRARGLLFLESFLGNFLFSLCMLYGLKLSSALVAGVIMAGIPAAVALLSRVFLRERLSGRVLAGIACAVGGIALVAASRHGGGDTSVLGALLLLAAVFCEASYVVIGKSLTAHLTPRRISALMNLWGLALVTPLALWQARGFDWAAPQLQHWGLLAYYAAAASIFTVWLWMSGLRHVPASQAGVFMVFLPVSTALIGLALGEQLTLPHALAYGLALLGVLLATWPGRGRAR</sequence>
<keyword evidence="3 6" id="KW-0812">Transmembrane</keyword>
<dbReference type="PANTHER" id="PTHR42920">
    <property type="entry name" value="OS03G0707200 PROTEIN-RELATED"/>
    <property type="match status" value="1"/>
</dbReference>
<feature type="transmembrane region" description="Helical" evidence="6">
    <location>
        <begin position="95"/>
        <end position="113"/>
    </location>
</feature>
<keyword evidence="2" id="KW-1003">Cell membrane</keyword>
<feature type="transmembrane region" description="Helical" evidence="6">
    <location>
        <begin position="246"/>
        <end position="264"/>
    </location>
</feature>
<comment type="caution">
    <text evidence="8">The sequence shown here is derived from an EMBL/GenBank/DDBJ whole genome shotgun (WGS) entry which is preliminary data.</text>
</comment>
<dbReference type="SUPFAM" id="SSF103481">
    <property type="entry name" value="Multidrug resistance efflux transporter EmrE"/>
    <property type="match status" value="2"/>
</dbReference>
<feature type="transmembrane region" description="Helical" evidence="6">
    <location>
        <begin position="151"/>
        <end position="171"/>
    </location>
</feature>
<evidence type="ECO:0000256" key="1">
    <source>
        <dbReference type="ARBA" id="ARBA00004651"/>
    </source>
</evidence>
<feature type="domain" description="EamA" evidence="7">
    <location>
        <begin position="9"/>
        <end position="139"/>
    </location>
</feature>
<dbReference type="InterPro" id="IPR000620">
    <property type="entry name" value="EamA_dom"/>
</dbReference>
<keyword evidence="5 6" id="KW-0472">Membrane</keyword>
<keyword evidence="4 6" id="KW-1133">Transmembrane helix</keyword>
<proteinExistence type="predicted"/>
<gene>
    <name evidence="8" type="ORF">DI603_17410</name>
</gene>
<feature type="transmembrane region" description="Helical" evidence="6">
    <location>
        <begin position="70"/>
        <end position="89"/>
    </location>
</feature>
<dbReference type="PANTHER" id="PTHR42920:SF5">
    <property type="entry name" value="EAMA DOMAIN-CONTAINING PROTEIN"/>
    <property type="match status" value="1"/>
</dbReference>
<reference evidence="8 9" key="1">
    <citation type="submission" date="2017-08" db="EMBL/GenBank/DDBJ databases">
        <title>Infants hospitalized years apart are colonized by the same room-sourced microbial strains.</title>
        <authorList>
            <person name="Brooks B."/>
            <person name="Olm M.R."/>
            <person name="Firek B.A."/>
            <person name="Baker R."/>
            <person name="Thomas B.C."/>
            <person name="Morowitz M.J."/>
            <person name="Banfield J.F."/>
        </authorList>
    </citation>
    <scope>NUCLEOTIDE SEQUENCE [LARGE SCALE GENOMIC DNA]</scope>
    <source>
        <strain evidence="8">S2_012_000_R2_81</strain>
    </source>
</reference>
<feature type="transmembrane region" description="Helical" evidence="6">
    <location>
        <begin position="215"/>
        <end position="234"/>
    </location>
</feature>
<evidence type="ECO:0000256" key="4">
    <source>
        <dbReference type="ARBA" id="ARBA00022989"/>
    </source>
</evidence>
<comment type="subcellular location">
    <subcellularLocation>
        <location evidence="1">Cell membrane</location>
        <topology evidence="1">Multi-pass membrane protein</topology>
    </subcellularLocation>
</comment>
<evidence type="ECO:0000256" key="5">
    <source>
        <dbReference type="ARBA" id="ARBA00023136"/>
    </source>
</evidence>
<dbReference type="AlphaFoldDB" id="A0A2W5DLX3"/>
<dbReference type="InterPro" id="IPR051258">
    <property type="entry name" value="Diverse_Substrate_Transporter"/>
</dbReference>
<accession>A0A2W5DLX3</accession>
<dbReference type="Proteomes" id="UP000249633">
    <property type="component" value="Unassembled WGS sequence"/>
</dbReference>
<protein>
    <submittedName>
        <fullName evidence="8">EamA family transporter</fullName>
    </submittedName>
</protein>
<evidence type="ECO:0000256" key="3">
    <source>
        <dbReference type="ARBA" id="ARBA00022692"/>
    </source>
</evidence>